<dbReference type="PANTHER" id="PTHR46263:SF1">
    <property type="entry name" value="ARMADILLO REPEAT-CONTAINING PROTEIN 7"/>
    <property type="match status" value="1"/>
</dbReference>
<dbReference type="STRING" id="9541.ENSMFAP00000002988"/>
<dbReference type="Proteomes" id="UP000233100">
    <property type="component" value="Chromosome 16"/>
</dbReference>
<evidence type="ECO:0000256" key="1">
    <source>
        <dbReference type="SAM" id="MobiDB-lite"/>
    </source>
</evidence>
<proteinExistence type="predicted"/>
<dbReference type="InterPro" id="IPR011989">
    <property type="entry name" value="ARM-like"/>
</dbReference>
<dbReference type="GeneTree" id="ENSGT00940000164193"/>
<protein>
    <recommendedName>
        <fullName evidence="4">Armadillo repeat-containing protein 7</fullName>
    </recommendedName>
</protein>
<dbReference type="Gene3D" id="1.25.10.10">
    <property type="entry name" value="Leucine-rich Repeat Variant"/>
    <property type="match status" value="1"/>
</dbReference>
<dbReference type="Pfam" id="PF00514">
    <property type="entry name" value="Arm"/>
    <property type="match status" value="1"/>
</dbReference>
<keyword evidence="3" id="KW-1185">Reference proteome</keyword>
<feature type="region of interest" description="Disordered" evidence="1">
    <location>
        <begin position="1"/>
        <end position="20"/>
    </location>
</feature>
<dbReference type="VEuPathDB" id="HostDB:ENSMFAG00000033876"/>
<reference evidence="2" key="3">
    <citation type="submission" date="2025-09" db="UniProtKB">
        <authorList>
            <consortium name="Ensembl"/>
        </authorList>
    </citation>
    <scope>IDENTIFICATION</scope>
</reference>
<dbReference type="AlphaFoldDB" id="A0A2K5TSH4"/>
<dbReference type="InterPro" id="IPR016024">
    <property type="entry name" value="ARM-type_fold"/>
</dbReference>
<accession>A0A2K5TSH4</accession>
<dbReference type="Ensembl" id="ENSMFAT00000028141.2">
    <property type="protein sequence ID" value="ENSMFAP00000002988.2"/>
    <property type="gene ID" value="ENSMFAG00000033876.2"/>
</dbReference>
<evidence type="ECO:0000313" key="3">
    <source>
        <dbReference type="Proteomes" id="UP000233100"/>
    </source>
</evidence>
<evidence type="ECO:0000313" key="2">
    <source>
        <dbReference type="Ensembl" id="ENSMFAP00000002988.2"/>
    </source>
</evidence>
<organism evidence="2 3">
    <name type="scientific">Macaca fascicularis</name>
    <name type="common">Crab-eating macaque</name>
    <name type="synonym">Cynomolgus monkey</name>
    <dbReference type="NCBI Taxonomy" id="9541"/>
    <lineage>
        <taxon>Eukaryota</taxon>
        <taxon>Metazoa</taxon>
        <taxon>Chordata</taxon>
        <taxon>Craniata</taxon>
        <taxon>Vertebrata</taxon>
        <taxon>Euteleostomi</taxon>
        <taxon>Mammalia</taxon>
        <taxon>Eutheria</taxon>
        <taxon>Euarchontoglires</taxon>
        <taxon>Primates</taxon>
        <taxon>Haplorrhini</taxon>
        <taxon>Catarrhini</taxon>
        <taxon>Cercopithecidae</taxon>
        <taxon>Cercopithecinae</taxon>
        <taxon>Macaca</taxon>
    </lineage>
</organism>
<dbReference type="SMART" id="SM00185">
    <property type="entry name" value="ARM"/>
    <property type="match status" value="2"/>
</dbReference>
<feature type="compositionally biased region" description="Pro residues" evidence="1">
    <location>
        <begin position="88"/>
        <end position="98"/>
    </location>
</feature>
<reference evidence="2 3" key="1">
    <citation type="submission" date="2013-03" db="EMBL/GenBank/DDBJ databases">
        <authorList>
            <person name="Warren W."/>
            <person name="Wilson R.K."/>
        </authorList>
    </citation>
    <scope>NUCLEOTIDE SEQUENCE</scope>
</reference>
<dbReference type="InterPro" id="IPR000225">
    <property type="entry name" value="Armadillo"/>
</dbReference>
<name>A0A2K5TSH4_MACFA</name>
<dbReference type="InterPro" id="IPR042462">
    <property type="entry name" value="ARMC7"/>
</dbReference>
<feature type="region of interest" description="Disordered" evidence="1">
    <location>
        <begin position="49"/>
        <end position="108"/>
    </location>
</feature>
<evidence type="ECO:0008006" key="4">
    <source>
        <dbReference type="Google" id="ProtNLM"/>
    </source>
</evidence>
<dbReference type="Bgee" id="ENSMFAG00000033876">
    <property type="expression patterns" value="Expressed in cerebellum and 12 other cell types or tissues"/>
</dbReference>
<dbReference type="PANTHER" id="PTHR46263">
    <property type="entry name" value="ARMADILLO REPEAT-CONTAINING PROTEIN 7"/>
    <property type="match status" value="1"/>
</dbReference>
<reference evidence="2" key="2">
    <citation type="submission" date="2025-08" db="UniProtKB">
        <authorList>
            <consortium name="Ensembl"/>
        </authorList>
    </citation>
    <scope>IDENTIFICATION</scope>
</reference>
<dbReference type="SUPFAM" id="SSF48371">
    <property type="entry name" value="ARM repeat"/>
    <property type="match status" value="1"/>
</dbReference>
<sequence length="294" mass="32786">GASTHSASPNPQTVPCLPRPNFDFQTQLLQDSETPAHLPTFHFQLQITAESEPKKETRLPSPRLPSPDRWRVGEGLARLSPCTFATRPPVPGGPPSRRPWPRSRSWTPTSGVWDTCRRWSRNSRRPRAKEQVLANLANFAYDPSNYEYLRQLQVLDLFLDSLSEENETLVEFAIGGLCNLCPDRANKEHILQAGGVPLIINCLSSPNEETVLSAITTLMHLSPPGRSFPPELTAAPVVQCMLRFSLSASARLRNLAQIFLEDFCSPRQVAEARSRQAHSALGIPLPRSMAPRQR</sequence>
<feature type="compositionally biased region" description="Polar residues" evidence="1">
    <location>
        <begin position="1"/>
        <end position="13"/>
    </location>
</feature>